<dbReference type="EMBL" id="JAUSUB010000039">
    <property type="protein sequence ID" value="MDQ0273410.1"/>
    <property type="molecule type" value="Genomic_DNA"/>
</dbReference>
<organism evidence="2 3">
    <name type="scientific">Cytobacillus purgationiresistens</name>
    <dbReference type="NCBI Taxonomy" id="863449"/>
    <lineage>
        <taxon>Bacteria</taxon>
        <taxon>Bacillati</taxon>
        <taxon>Bacillota</taxon>
        <taxon>Bacilli</taxon>
        <taxon>Bacillales</taxon>
        <taxon>Bacillaceae</taxon>
        <taxon>Cytobacillus</taxon>
    </lineage>
</organism>
<dbReference type="SUPFAM" id="SSF55729">
    <property type="entry name" value="Acyl-CoA N-acyltransferases (Nat)"/>
    <property type="match status" value="1"/>
</dbReference>
<dbReference type="PROSITE" id="PS51186">
    <property type="entry name" value="GNAT"/>
    <property type="match status" value="1"/>
</dbReference>
<dbReference type="Pfam" id="PF13508">
    <property type="entry name" value="Acetyltransf_7"/>
    <property type="match status" value="1"/>
</dbReference>
<dbReference type="InterPro" id="IPR016181">
    <property type="entry name" value="Acyl_CoA_acyltransferase"/>
</dbReference>
<dbReference type="InterPro" id="IPR050276">
    <property type="entry name" value="MshD_Acetyltransferase"/>
</dbReference>
<dbReference type="PANTHER" id="PTHR43617:SF34">
    <property type="entry name" value="PUTATIVE-RELATED"/>
    <property type="match status" value="1"/>
</dbReference>
<evidence type="ECO:0000313" key="2">
    <source>
        <dbReference type="EMBL" id="MDQ0273410.1"/>
    </source>
</evidence>
<proteinExistence type="predicted"/>
<feature type="domain" description="N-acetyltransferase" evidence="1">
    <location>
        <begin position="14"/>
        <end position="153"/>
    </location>
</feature>
<protein>
    <submittedName>
        <fullName evidence="2">Ribosomal protein S18 acetylase RimI-like enzyme</fullName>
    </submittedName>
</protein>
<reference evidence="2 3" key="1">
    <citation type="submission" date="2023-07" db="EMBL/GenBank/DDBJ databases">
        <title>Genomic Encyclopedia of Type Strains, Phase IV (KMG-IV): sequencing the most valuable type-strain genomes for metagenomic binning, comparative biology and taxonomic classification.</title>
        <authorList>
            <person name="Goeker M."/>
        </authorList>
    </citation>
    <scope>NUCLEOTIDE SEQUENCE [LARGE SCALE GENOMIC DNA]</scope>
    <source>
        <strain evidence="2 3">DSM 23494</strain>
    </source>
</reference>
<accession>A0ABU0ATP5</accession>
<evidence type="ECO:0000313" key="3">
    <source>
        <dbReference type="Proteomes" id="UP001238088"/>
    </source>
</evidence>
<dbReference type="PANTHER" id="PTHR43617">
    <property type="entry name" value="L-AMINO ACID N-ACETYLTRANSFERASE"/>
    <property type="match status" value="1"/>
</dbReference>
<keyword evidence="3" id="KW-1185">Reference proteome</keyword>
<dbReference type="InterPro" id="IPR000182">
    <property type="entry name" value="GNAT_dom"/>
</dbReference>
<comment type="caution">
    <text evidence="2">The sequence shown here is derived from an EMBL/GenBank/DDBJ whole genome shotgun (WGS) entry which is preliminary data.</text>
</comment>
<evidence type="ECO:0000259" key="1">
    <source>
        <dbReference type="PROSITE" id="PS51186"/>
    </source>
</evidence>
<dbReference type="Proteomes" id="UP001238088">
    <property type="component" value="Unassembled WGS sequence"/>
</dbReference>
<dbReference type="Gene3D" id="3.40.630.30">
    <property type="match status" value="1"/>
</dbReference>
<sequence length="158" mass="18457">MMCDIEENMKNPSLIICPYEASYANETVFMWRTSKEKAIGQKEIHSFESHIYFLNHILPENHKIFLALENDKVVGMIAFNMNEISQLYIHIDYQGRGVGQDLLNFCKRNSRGRLKLRTFEVNKAAQGFYKKNGFVEIGRGHGNEENLPDIEYEWCSKE</sequence>
<gene>
    <name evidence="2" type="ORF">J2S17_005342</name>
</gene>
<dbReference type="CDD" id="cd04301">
    <property type="entry name" value="NAT_SF"/>
    <property type="match status" value="1"/>
</dbReference>
<name>A0ABU0ATP5_9BACI</name>